<evidence type="ECO:0000256" key="1">
    <source>
        <dbReference type="ARBA" id="ARBA00006787"/>
    </source>
</evidence>
<evidence type="ECO:0000256" key="5">
    <source>
        <dbReference type="PIRSR" id="PIRSR604294-1"/>
    </source>
</evidence>
<comment type="caution">
    <text evidence="6">The sequence shown here is derived from an EMBL/GenBank/DDBJ whole genome shotgun (WGS) entry which is preliminary data.</text>
</comment>
<protein>
    <submittedName>
        <fullName evidence="6">Apocarotenoid-15,15'-oxygenase</fullName>
    </submittedName>
</protein>
<evidence type="ECO:0000256" key="4">
    <source>
        <dbReference type="ARBA" id="ARBA00023004"/>
    </source>
</evidence>
<dbReference type="PANTHER" id="PTHR10543:SF89">
    <property type="entry name" value="CAROTENOID 9,10(9',10')-CLEAVAGE DIOXYGENASE 1"/>
    <property type="match status" value="1"/>
</dbReference>
<organism evidence="6 7">
    <name type="scientific">Limnohabitans planktonicus II-D5</name>
    <dbReference type="NCBI Taxonomy" id="1293045"/>
    <lineage>
        <taxon>Bacteria</taxon>
        <taxon>Pseudomonadati</taxon>
        <taxon>Pseudomonadota</taxon>
        <taxon>Betaproteobacteria</taxon>
        <taxon>Burkholderiales</taxon>
        <taxon>Comamonadaceae</taxon>
        <taxon>Limnohabitans</taxon>
    </lineage>
</organism>
<evidence type="ECO:0000256" key="2">
    <source>
        <dbReference type="ARBA" id="ARBA00022723"/>
    </source>
</evidence>
<feature type="binding site" evidence="5">
    <location>
        <position position="476"/>
    </location>
    <ligand>
        <name>Fe cation</name>
        <dbReference type="ChEBI" id="CHEBI:24875"/>
        <note>catalytic</note>
    </ligand>
</feature>
<proteinExistence type="inferred from homology"/>
<dbReference type="OrthoDB" id="6636843at2"/>
<dbReference type="STRING" id="1293045.H663_05545"/>
<dbReference type="RefSeq" id="WP_053170618.1">
    <property type="nucleotide sequence ID" value="NZ_LFYT02000006.1"/>
</dbReference>
<sequence>MTIDIVNTLTSDLEPGDHPYLQGAWTPLLEEVNATDLKVLEGTIPLDIDGVYLRNTENPVLQAKGKYHPFDGDGMLHMAAFKNGKVSYRNRFIQTKGLQAELEAGRALWAGLMEDPALSERAGWGAHGSLKDSSSTDVVVHAGRALTTFYQCGEGYRVDPMNLTHEGIPPWSPLDGISAHCKVDESNGELLFFNYSKHAPYMHYGVVDKHDKLVHYVPIPLPGPRLPHDMAYTENYAILNDFPLYWDPELLKQGKHVVRFFKDTPSRIAIIPRRGQPQDIVWFEAAPTFVLHWLNAYEEGDEIVLDGYFQDNPMPRNYEGAPAGYERMMSYLDQKKMGCHLHRWRFNLKTGKTTEKRLDERILEFGMFNQRYATKPYRYAYSAVQVPGWFLFHGYVKHDLQTGDSWEIRLPEGQYASEAPFAPRVNAKDEDDGYLVSFITNEKTQRSEIILIDSKKFEAGPVCRIELPHKLCSGTHACWASGADLESGGLLSGQPRSS</sequence>
<keyword evidence="2 5" id="KW-0479">Metal-binding</keyword>
<dbReference type="GO" id="GO:0046872">
    <property type="term" value="F:metal ion binding"/>
    <property type="evidence" value="ECO:0007669"/>
    <property type="project" value="UniProtKB-KW"/>
</dbReference>
<comment type="cofactor">
    <cofactor evidence="5">
        <name>Fe(2+)</name>
        <dbReference type="ChEBI" id="CHEBI:29033"/>
    </cofactor>
    <text evidence="5">Binds 1 Fe(2+) ion per subunit.</text>
</comment>
<keyword evidence="3" id="KW-0560">Oxidoreductase</keyword>
<evidence type="ECO:0000313" key="6">
    <source>
        <dbReference type="EMBL" id="PVE43363.1"/>
    </source>
</evidence>
<evidence type="ECO:0000256" key="3">
    <source>
        <dbReference type="ARBA" id="ARBA00023002"/>
    </source>
</evidence>
<accession>A0A2T7UF78</accession>
<dbReference type="Proteomes" id="UP000037507">
    <property type="component" value="Unassembled WGS sequence"/>
</dbReference>
<dbReference type="GO" id="GO:0016121">
    <property type="term" value="P:carotene catabolic process"/>
    <property type="evidence" value="ECO:0007669"/>
    <property type="project" value="TreeGrafter"/>
</dbReference>
<feature type="binding site" evidence="5">
    <location>
        <position position="228"/>
    </location>
    <ligand>
        <name>Fe cation</name>
        <dbReference type="ChEBI" id="CHEBI:24875"/>
        <note>catalytic</note>
    </ligand>
</feature>
<dbReference type="Pfam" id="PF03055">
    <property type="entry name" value="RPE65"/>
    <property type="match status" value="1"/>
</dbReference>
<dbReference type="AlphaFoldDB" id="A0A2T7UF78"/>
<keyword evidence="4 5" id="KW-0408">Iron</keyword>
<reference evidence="6" key="1">
    <citation type="submission" date="2017-04" db="EMBL/GenBank/DDBJ databases">
        <title>Unexpected and diverse lifestyles within the genus Limnohabitans.</title>
        <authorList>
            <person name="Kasalicky V."/>
            <person name="Mehrshad M."/>
            <person name="Andrei S.-A."/>
            <person name="Salcher M."/>
            <person name="Kratochvilova H."/>
            <person name="Simek K."/>
            <person name="Ghai R."/>
        </authorList>
    </citation>
    <scope>NUCLEOTIDE SEQUENCE [LARGE SCALE GENOMIC DNA]</scope>
    <source>
        <strain evidence="6">II-D5</strain>
    </source>
</reference>
<dbReference type="PANTHER" id="PTHR10543">
    <property type="entry name" value="BETA-CAROTENE DIOXYGENASE"/>
    <property type="match status" value="1"/>
</dbReference>
<comment type="similarity">
    <text evidence="1">Belongs to the carotenoid oxygenase family.</text>
</comment>
<gene>
    <name evidence="6" type="ORF">H663_007325</name>
</gene>
<dbReference type="EMBL" id="LFYT02000006">
    <property type="protein sequence ID" value="PVE43363.1"/>
    <property type="molecule type" value="Genomic_DNA"/>
</dbReference>
<dbReference type="GO" id="GO:0010436">
    <property type="term" value="F:carotenoid dioxygenase activity"/>
    <property type="evidence" value="ECO:0007669"/>
    <property type="project" value="TreeGrafter"/>
</dbReference>
<evidence type="ECO:0000313" key="7">
    <source>
        <dbReference type="Proteomes" id="UP000037507"/>
    </source>
</evidence>
<feature type="binding site" evidence="5">
    <location>
        <position position="292"/>
    </location>
    <ligand>
        <name>Fe cation</name>
        <dbReference type="ChEBI" id="CHEBI:24875"/>
        <note>catalytic</note>
    </ligand>
</feature>
<feature type="binding site" evidence="5">
    <location>
        <position position="180"/>
    </location>
    <ligand>
        <name>Fe cation</name>
        <dbReference type="ChEBI" id="CHEBI:24875"/>
        <note>catalytic</note>
    </ligand>
</feature>
<name>A0A2T7UF78_9BURK</name>
<dbReference type="InterPro" id="IPR004294">
    <property type="entry name" value="Carotenoid_Oase"/>
</dbReference>
<keyword evidence="7" id="KW-1185">Reference proteome</keyword>